<dbReference type="Proteomes" id="UP000298656">
    <property type="component" value="Chromosome 2"/>
</dbReference>
<evidence type="ECO:0000256" key="1">
    <source>
        <dbReference type="ARBA" id="ARBA00012340"/>
    </source>
</evidence>
<evidence type="ECO:0000256" key="3">
    <source>
        <dbReference type="ARBA" id="ARBA00022679"/>
    </source>
</evidence>
<dbReference type="AlphaFoldDB" id="A0A4P8IWM6"/>
<dbReference type="PANTHER" id="PTHR39322">
    <property type="entry name" value="ACYL-HOMOSERINE-LACTONE SYNTHASE"/>
    <property type="match status" value="1"/>
</dbReference>
<evidence type="ECO:0000256" key="8">
    <source>
        <dbReference type="RuleBase" id="RU361135"/>
    </source>
</evidence>
<keyword evidence="10" id="KW-1185">Reference proteome</keyword>
<accession>A0A4P8IWM6</accession>
<evidence type="ECO:0000256" key="7">
    <source>
        <dbReference type="PROSITE-ProRule" id="PRU00533"/>
    </source>
</evidence>
<dbReference type="GO" id="GO:0007165">
    <property type="term" value="P:signal transduction"/>
    <property type="evidence" value="ECO:0007669"/>
    <property type="project" value="TreeGrafter"/>
</dbReference>
<organism evidence="9 10">
    <name type="scientific">Trinickia violacea</name>
    <dbReference type="NCBI Taxonomy" id="2571746"/>
    <lineage>
        <taxon>Bacteria</taxon>
        <taxon>Pseudomonadati</taxon>
        <taxon>Pseudomonadota</taxon>
        <taxon>Betaproteobacteria</taxon>
        <taxon>Burkholderiales</taxon>
        <taxon>Burkholderiaceae</taxon>
        <taxon>Trinickia</taxon>
    </lineage>
</organism>
<dbReference type="EMBL" id="CP040078">
    <property type="protein sequence ID" value="QCP53758.1"/>
    <property type="molecule type" value="Genomic_DNA"/>
</dbReference>
<protein>
    <recommendedName>
        <fullName evidence="1 8">Acyl-homoserine-lactone synthase</fullName>
        <ecNumber evidence="1 8">2.3.1.184</ecNumber>
    </recommendedName>
    <alternativeName>
        <fullName evidence="8">Autoinducer synthesis protein</fullName>
    </alternativeName>
</protein>
<dbReference type="PROSITE" id="PS51187">
    <property type="entry name" value="AUTOINDUCER_SYNTH_2"/>
    <property type="match status" value="1"/>
</dbReference>
<keyword evidence="4 8" id="KW-0949">S-adenosyl-L-methionine</keyword>
<dbReference type="InterPro" id="IPR001690">
    <property type="entry name" value="Autoind_synthase"/>
</dbReference>
<keyword evidence="2 7" id="KW-0673">Quorum sensing</keyword>
<evidence type="ECO:0000256" key="5">
    <source>
        <dbReference type="ARBA" id="ARBA00022929"/>
    </source>
</evidence>
<dbReference type="RefSeq" id="WP_137336527.1">
    <property type="nucleotide sequence ID" value="NZ_CP040078.1"/>
</dbReference>
<evidence type="ECO:0000256" key="6">
    <source>
        <dbReference type="ARBA" id="ARBA00048576"/>
    </source>
</evidence>
<keyword evidence="5 7" id="KW-0071">Autoinducer synthesis</keyword>
<comment type="catalytic activity">
    <reaction evidence="6 8">
        <text>a fatty acyl-[ACP] + S-adenosyl-L-methionine = an N-acyl-L-homoserine lactone + S-methyl-5'-thioadenosine + holo-[ACP] + H(+)</text>
        <dbReference type="Rhea" id="RHEA:10096"/>
        <dbReference type="Rhea" id="RHEA-COMP:9685"/>
        <dbReference type="Rhea" id="RHEA-COMP:14125"/>
        <dbReference type="ChEBI" id="CHEBI:15378"/>
        <dbReference type="ChEBI" id="CHEBI:17509"/>
        <dbReference type="ChEBI" id="CHEBI:55474"/>
        <dbReference type="ChEBI" id="CHEBI:59789"/>
        <dbReference type="ChEBI" id="CHEBI:64479"/>
        <dbReference type="ChEBI" id="CHEBI:138651"/>
        <dbReference type="EC" id="2.3.1.184"/>
    </reaction>
</comment>
<dbReference type="SUPFAM" id="SSF55729">
    <property type="entry name" value="Acyl-CoA N-acyltransferases (Nat)"/>
    <property type="match status" value="1"/>
</dbReference>
<dbReference type="Gene3D" id="3.40.630.30">
    <property type="match status" value="1"/>
</dbReference>
<name>A0A4P8IWM6_9BURK</name>
<evidence type="ECO:0000313" key="10">
    <source>
        <dbReference type="Proteomes" id="UP000298656"/>
    </source>
</evidence>
<evidence type="ECO:0000256" key="4">
    <source>
        <dbReference type="ARBA" id="ARBA00022691"/>
    </source>
</evidence>
<sequence length="196" mass="22308">MKARIRIGTRQDFEMGELAQMYRLRAKVFRDRMKWDVAILSGMEIDGYDALSPHYMLVHGSSNELRGCWRVLPTEGPYMLKDTFPELLHGRPIPEDPRIWELSRFAIESDAGERFAFGDLALDAMREIVNFADRMGIVSYVTVTTTSVERLLKRTGIDMSRFGPPMRIGVENAVALTIEMNEQTHHALFGQVAKAA</sequence>
<keyword evidence="3 8" id="KW-0808">Transferase</keyword>
<dbReference type="GO" id="GO:0061579">
    <property type="term" value="F:N-acyl homoserine lactone synthase activity"/>
    <property type="evidence" value="ECO:0007669"/>
    <property type="project" value="UniProtKB-UniRule"/>
</dbReference>
<evidence type="ECO:0000313" key="9">
    <source>
        <dbReference type="EMBL" id="QCP53758.1"/>
    </source>
</evidence>
<evidence type="ECO:0000256" key="2">
    <source>
        <dbReference type="ARBA" id="ARBA00022654"/>
    </source>
</evidence>
<gene>
    <name evidence="9" type="ORF">FAZ95_32635</name>
</gene>
<dbReference type="EC" id="2.3.1.184" evidence="1 8"/>
<dbReference type="InterPro" id="IPR018311">
    <property type="entry name" value="Autoind_synth_CS"/>
</dbReference>
<dbReference type="PRINTS" id="PR01549">
    <property type="entry name" value="AUTOINDCRSYN"/>
</dbReference>
<dbReference type="KEGG" id="tvl:FAZ95_32635"/>
<dbReference type="PROSITE" id="PS00949">
    <property type="entry name" value="AUTOINDUCER_SYNTH_1"/>
    <property type="match status" value="1"/>
</dbReference>
<dbReference type="GO" id="GO:0009372">
    <property type="term" value="P:quorum sensing"/>
    <property type="evidence" value="ECO:0007669"/>
    <property type="project" value="UniProtKB-UniRule"/>
</dbReference>
<comment type="similarity">
    <text evidence="7 8">Belongs to the autoinducer synthase family.</text>
</comment>
<dbReference type="PANTHER" id="PTHR39322:SF1">
    <property type="entry name" value="ISOVALERYL-HOMOSERINE LACTONE SYNTHASE"/>
    <property type="match status" value="1"/>
</dbReference>
<reference evidence="9 10" key="1">
    <citation type="submission" date="2019-05" db="EMBL/GenBank/DDBJ databases">
        <title>Burkholderia sp. DHOD12, isolated from subtropical forest soil.</title>
        <authorList>
            <person name="Gao Z.-H."/>
            <person name="Qiu L.-H."/>
        </authorList>
    </citation>
    <scope>NUCLEOTIDE SEQUENCE [LARGE SCALE GENOMIC DNA]</scope>
    <source>
        <strain evidence="9 10">DHOD12</strain>
    </source>
</reference>
<proteinExistence type="inferred from homology"/>
<dbReference type="InterPro" id="IPR016181">
    <property type="entry name" value="Acyl_CoA_acyltransferase"/>
</dbReference>
<dbReference type="OrthoDB" id="6023281at2"/>
<dbReference type="Pfam" id="PF00765">
    <property type="entry name" value="Autoind_synth"/>
    <property type="match status" value="1"/>
</dbReference>